<dbReference type="EMBL" id="AZAC01000014">
    <property type="protein sequence ID" value="KIX13714.1"/>
    <property type="molecule type" value="Genomic_DNA"/>
</dbReference>
<evidence type="ECO:0000256" key="15">
    <source>
        <dbReference type="PIRSR" id="PIRSR603373-2"/>
    </source>
</evidence>
<keyword evidence="4 16" id="KW-0410">Iron transport</keyword>
<keyword evidence="19" id="KW-1185">Reference proteome</keyword>
<dbReference type="PANTHER" id="PTHR43185">
    <property type="entry name" value="FERROUS IRON TRANSPORT PROTEIN B"/>
    <property type="match status" value="1"/>
</dbReference>
<evidence type="ECO:0000256" key="1">
    <source>
        <dbReference type="ARBA" id="ARBA00004429"/>
    </source>
</evidence>
<evidence type="ECO:0000313" key="19">
    <source>
        <dbReference type="Proteomes" id="UP000032233"/>
    </source>
</evidence>
<feature type="transmembrane region" description="Helical" evidence="16">
    <location>
        <begin position="359"/>
        <end position="382"/>
    </location>
</feature>
<dbReference type="PANTHER" id="PTHR43185:SF1">
    <property type="entry name" value="FE(2+) TRANSPORTER FEOB"/>
    <property type="match status" value="1"/>
</dbReference>
<gene>
    <name evidence="18" type="ORF">X474_12230</name>
</gene>
<dbReference type="Gene3D" id="1.10.287.1770">
    <property type="match status" value="1"/>
</dbReference>
<evidence type="ECO:0000256" key="6">
    <source>
        <dbReference type="ARBA" id="ARBA00022692"/>
    </source>
</evidence>
<dbReference type="OrthoDB" id="9809127at2"/>
<keyword evidence="15" id="KW-0479">Metal-binding</keyword>
<feature type="transmembrane region" description="Helical" evidence="16">
    <location>
        <begin position="435"/>
        <end position="455"/>
    </location>
</feature>
<feature type="transmembrane region" description="Helical" evidence="16">
    <location>
        <begin position="402"/>
        <end position="423"/>
    </location>
</feature>
<dbReference type="GO" id="GO:0015093">
    <property type="term" value="F:ferrous iron transmembrane transporter activity"/>
    <property type="evidence" value="ECO:0007669"/>
    <property type="project" value="UniProtKB-UniRule"/>
</dbReference>
<dbReference type="InterPro" id="IPR011642">
    <property type="entry name" value="Gate_dom"/>
</dbReference>
<keyword evidence="6 16" id="KW-0812">Transmembrane</keyword>
<feature type="binding site" evidence="14">
    <location>
        <begin position="57"/>
        <end position="60"/>
    </location>
    <ligand>
        <name>GTP</name>
        <dbReference type="ChEBI" id="CHEBI:37565"/>
        <label>1</label>
    </ligand>
</feature>
<dbReference type="Gene3D" id="3.40.50.300">
    <property type="entry name" value="P-loop containing nucleotide triphosphate hydrolases"/>
    <property type="match status" value="1"/>
</dbReference>
<dbReference type="InterPro" id="IPR003373">
    <property type="entry name" value="Fe2_transport_prot-B"/>
</dbReference>
<dbReference type="Pfam" id="PF07670">
    <property type="entry name" value="Gate"/>
    <property type="match status" value="2"/>
</dbReference>
<dbReference type="Proteomes" id="UP000032233">
    <property type="component" value="Unassembled WGS sequence"/>
</dbReference>
<feature type="binding site" evidence="15">
    <location>
        <position position="26"/>
    </location>
    <ligand>
        <name>Mg(2+)</name>
        <dbReference type="ChEBI" id="CHEBI:18420"/>
        <label>2</label>
    </ligand>
</feature>
<dbReference type="FunFam" id="3.40.50.300:FF:000426">
    <property type="entry name" value="Ferrous iron transport protein B"/>
    <property type="match status" value="1"/>
</dbReference>
<dbReference type="STRING" id="1429043.X474_12230"/>
<evidence type="ECO:0000256" key="9">
    <source>
        <dbReference type="ARBA" id="ARBA00023004"/>
    </source>
</evidence>
<keyword evidence="12 16" id="KW-0472">Membrane</keyword>
<dbReference type="PATRIC" id="fig|1429043.3.peg.2606"/>
<name>A0A0D2J6E0_9BACT</name>
<dbReference type="InterPro" id="IPR041069">
    <property type="entry name" value="FeoB_Cyto"/>
</dbReference>
<dbReference type="InterPro" id="IPR027417">
    <property type="entry name" value="P-loop_NTPase"/>
</dbReference>
<dbReference type="PRINTS" id="PR00326">
    <property type="entry name" value="GTP1OBG"/>
</dbReference>
<keyword evidence="2 16" id="KW-0813">Transport</keyword>
<evidence type="ECO:0000256" key="13">
    <source>
        <dbReference type="NCBIfam" id="TIGR00437"/>
    </source>
</evidence>
<dbReference type="CDD" id="cd01879">
    <property type="entry name" value="FeoB"/>
    <property type="match status" value="1"/>
</dbReference>
<dbReference type="InParanoid" id="A0A0D2J6E0"/>
<evidence type="ECO:0000256" key="8">
    <source>
        <dbReference type="ARBA" id="ARBA00022989"/>
    </source>
</evidence>
<keyword evidence="7 14" id="KW-0547">Nucleotide-binding</keyword>
<keyword evidence="5" id="KW-0997">Cell inner membrane</keyword>
<dbReference type="InterPro" id="IPR011640">
    <property type="entry name" value="Fe2_transport_prot_B_C"/>
</dbReference>
<evidence type="ECO:0000313" key="18">
    <source>
        <dbReference type="EMBL" id="KIX13714.1"/>
    </source>
</evidence>
<dbReference type="Pfam" id="PF07664">
    <property type="entry name" value="FeoB_C"/>
    <property type="match status" value="1"/>
</dbReference>
<evidence type="ECO:0000256" key="5">
    <source>
        <dbReference type="ARBA" id="ARBA00022519"/>
    </source>
</evidence>
<keyword evidence="3" id="KW-1003">Cell membrane</keyword>
<feature type="binding site" evidence="14">
    <location>
        <begin position="36"/>
        <end position="40"/>
    </location>
    <ligand>
        <name>GTP</name>
        <dbReference type="ChEBI" id="CHEBI:37565"/>
        <label>1</label>
    </ligand>
</feature>
<feature type="binding site" evidence="15">
    <location>
        <position position="22"/>
    </location>
    <ligand>
        <name>Mg(2+)</name>
        <dbReference type="ChEBI" id="CHEBI:18420"/>
        <label>1</label>
    </ligand>
</feature>
<dbReference type="SUPFAM" id="SSF52540">
    <property type="entry name" value="P-loop containing nucleoside triphosphate hydrolases"/>
    <property type="match status" value="1"/>
</dbReference>
<dbReference type="GO" id="GO:0046872">
    <property type="term" value="F:metal ion binding"/>
    <property type="evidence" value="ECO:0007669"/>
    <property type="project" value="UniProtKB-KW"/>
</dbReference>
<dbReference type="InterPro" id="IPR006073">
    <property type="entry name" value="GTP-bd"/>
</dbReference>
<evidence type="ECO:0000256" key="16">
    <source>
        <dbReference type="RuleBase" id="RU362098"/>
    </source>
</evidence>
<dbReference type="InterPro" id="IPR050860">
    <property type="entry name" value="FeoB_GTPase"/>
</dbReference>
<dbReference type="GO" id="GO:0005886">
    <property type="term" value="C:plasma membrane"/>
    <property type="evidence" value="ECO:0007669"/>
    <property type="project" value="UniProtKB-SubCell"/>
</dbReference>
<evidence type="ECO:0000259" key="17">
    <source>
        <dbReference type="PROSITE" id="PS51711"/>
    </source>
</evidence>
<feature type="binding site" evidence="14">
    <location>
        <begin position="11"/>
        <end position="18"/>
    </location>
    <ligand>
        <name>GTP</name>
        <dbReference type="ChEBI" id="CHEBI:37565"/>
        <label>1</label>
    </ligand>
</feature>
<keyword evidence="11 14" id="KW-0342">GTP-binding</keyword>
<evidence type="ECO:0000256" key="2">
    <source>
        <dbReference type="ARBA" id="ARBA00022448"/>
    </source>
</evidence>
<dbReference type="InterPro" id="IPR030389">
    <property type="entry name" value="G_FEOB_dom"/>
</dbReference>
<dbReference type="RefSeq" id="WP_044348828.1">
    <property type="nucleotide sequence ID" value="NZ_AZAC01000014.1"/>
</dbReference>
<proteinExistence type="inferred from homology"/>
<keyword evidence="8 16" id="KW-1133">Transmembrane helix</keyword>
<comment type="function">
    <text evidence="16">Probable transporter of a GTP-driven Fe(2+) uptake system.</text>
</comment>
<dbReference type="FunCoup" id="A0A0D2J6E0">
    <property type="interactions" value="190"/>
</dbReference>
<feature type="transmembrane region" description="Helical" evidence="16">
    <location>
        <begin position="792"/>
        <end position="810"/>
    </location>
</feature>
<accession>A0A0D2J6E0</accession>
<dbReference type="Pfam" id="PF17910">
    <property type="entry name" value="FeoB_Cyto"/>
    <property type="match status" value="1"/>
</dbReference>
<feature type="binding site" evidence="14">
    <location>
        <begin position="117"/>
        <end position="120"/>
    </location>
    <ligand>
        <name>GTP</name>
        <dbReference type="ChEBI" id="CHEBI:37565"/>
        <label>1</label>
    </ligand>
</feature>
<feature type="binding site" evidence="15">
    <location>
        <position position="25"/>
    </location>
    <ligand>
        <name>Mg(2+)</name>
        <dbReference type="ChEBI" id="CHEBI:18420"/>
        <label>2</label>
    </ligand>
</feature>
<dbReference type="PROSITE" id="PS51711">
    <property type="entry name" value="G_FEOB"/>
    <property type="match status" value="1"/>
</dbReference>
<evidence type="ECO:0000256" key="12">
    <source>
        <dbReference type="ARBA" id="ARBA00023136"/>
    </source>
</evidence>
<dbReference type="GO" id="GO:0005525">
    <property type="term" value="F:GTP binding"/>
    <property type="evidence" value="ECO:0007669"/>
    <property type="project" value="UniProtKB-KW"/>
</dbReference>
<evidence type="ECO:0000256" key="14">
    <source>
        <dbReference type="PIRSR" id="PIRSR603373-1"/>
    </source>
</evidence>
<dbReference type="NCBIfam" id="TIGR00437">
    <property type="entry name" value="feoB"/>
    <property type="match status" value="1"/>
</dbReference>
<keyword evidence="15" id="KW-0460">Magnesium</keyword>
<protein>
    <recommendedName>
        <fullName evidence="13 16">Ferrous iron transport protein B</fullName>
    </recommendedName>
</protein>
<feature type="transmembrane region" description="Helical" evidence="16">
    <location>
        <begin position="522"/>
        <end position="544"/>
    </location>
</feature>
<comment type="similarity">
    <text evidence="16">Belongs to the TRAFAC class TrmE-Era-EngA-EngB-Septin-like GTPase superfamily. FeoB GTPase (TC 9.A.8) family.</text>
</comment>
<dbReference type="AlphaFoldDB" id="A0A0D2J6E0"/>
<keyword evidence="10" id="KW-0406">Ion transport</keyword>
<organism evidence="18 19">
    <name type="scientific">Dethiosulfatarculus sandiegensis</name>
    <dbReference type="NCBI Taxonomy" id="1429043"/>
    <lineage>
        <taxon>Bacteria</taxon>
        <taxon>Pseudomonadati</taxon>
        <taxon>Thermodesulfobacteriota</taxon>
        <taxon>Desulfarculia</taxon>
        <taxon>Desulfarculales</taxon>
        <taxon>Desulfarculaceae</taxon>
        <taxon>Dethiosulfatarculus</taxon>
    </lineage>
</organism>
<feature type="transmembrane region" description="Helical" evidence="16">
    <location>
        <begin position="467"/>
        <end position="491"/>
    </location>
</feature>
<evidence type="ECO:0000256" key="11">
    <source>
        <dbReference type="ARBA" id="ARBA00023134"/>
    </source>
</evidence>
<comment type="caution">
    <text evidence="18">The sequence shown here is derived from an EMBL/GenBank/DDBJ whole genome shotgun (WGS) entry which is preliminary data.</text>
</comment>
<comment type="subcellular location">
    <subcellularLocation>
        <location evidence="1 16">Cell inner membrane</location>
        <topology evidence="1 16">Multi-pass membrane protein</topology>
    </subcellularLocation>
</comment>
<sequence length="822" mass="90944">MSRRYLVALAGQPNSGKSTVFNLLTGARQFVANYPGVTVEKKTGLFSHQDVGYELVDLPGTYSLTSYSLEERVARDFLLHDQPQAVINVVDASNLRRNLYLTFQLLEMGTKVVVDLNMIDVAEKRGFEIDLDALASHLGTKVVVTDGKRGKGGEDLCLALRDLVQDKSEPDFRVDYGALEAYISRIQEGIEKASELAAKYKPRWLAIKLLEGDSQALDLVNEYSLSADSLVALVTELRREFEEKEGDPAERYIAYRRHSLASQIVQEVLKSTGSEEKTSTDRVDAVLCHRFLGPVCMVLVFYTLYELAVNQGVKLAAEVTPYLSSLQTFLETFLPAEGFIEIPLLTSLGSWFMTSVNALLVYIPQFFILFALVAVLEDVGYMPRMAFILDRLFRHFGLHGNSTLPMILGGIYVGGCAVPGVMACKAIPDDRSRMATILTVPLMNCLAKTVFYLMLVEAFFPQHKTVAMLFISSITLLFALPIAKILSLTVLKGRETAPFIMEMPPYHLPTIRGVLTRAVERIWVYLKKVVTIVAAVAVVIWALLQFPGFSPEKQAEFQAQADKAFATFQRQVKKDSLQKDLGSMDQVLALLSFRDAYRAAKAGAGGDRQASKAVDQEFKDNSPVFFKVLKDRRSKIHRAFKKLRKTRSRIMREMQQARVNSSLLGKAGKALEPLSRFAGFDWRTNVAMLSSFAARESATATMKVLYGIGPDGKYKGEMGDGEQTITDLNALALMLFMALFPPCLATTIMVKVATGKYKWMLFSFAYPAFLGMVVAAGVYTIGSALNMTGGEAMAWVYALAIGLAVTMGFVKDKKKPEAALGV</sequence>
<evidence type="ECO:0000256" key="10">
    <source>
        <dbReference type="ARBA" id="ARBA00023065"/>
    </source>
</evidence>
<feature type="transmembrane region" description="Helical" evidence="16">
    <location>
        <begin position="730"/>
        <end position="752"/>
    </location>
</feature>
<reference evidence="18 19" key="1">
    <citation type="submission" date="2013-11" db="EMBL/GenBank/DDBJ databases">
        <title>Metagenomic analysis of a methanogenic consortium involved in long chain n-alkane degradation.</title>
        <authorList>
            <person name="Davidova I.A."/>
            <person name="Callaghan A.V."/>
            <person name="Wawrik B."/>
            <person name="Pruitt S."/>
            <person name="Marks C."/>
            <person name="Duncan K.E."/>
            <person name="Suflita J.M."/>
        </authorList>
    </citation>
    <scope>NUCLEOTIDE SEQUENCE [LARGE SCALE GENOMIC DNA]</scope>
    <source>
        <strain evidence="18 19">SPR</strain>
    </source>
</reference>
<evidence type="ECO:0000256" key="3">
    <source>
        <dbReference type="ARBA" id="ARBA00022475"/>
    </source>
</evidence>
<evidence type="ECO:0000256" key="4">
    <source>
        <dbReference type="ARBA" id="ARBA00022496"/>
    </source>
</evidence>
<feature type="domain" description="FeoB-type G" evidence="17">
    <location>
        <begin position="4"/>
        <end position="166"/>
    </location>
</feature>
<feature type="transmembrane region" description="Helical" evidence="16">
    <location>
        <begin position="759"/>
        <end position="780"/>
    </location>
</feature>
<dbReference type="Pfam" id="PF02421">
    <property type="entry name" value="FeoB_N"/>
    <property type="match status" value="1"/>
</dbReference>
<evidence type="ECO:0000256" key="7">
    <source>
        <dbReference type="ARBA" id="ARBA00022741"/>
    </source>
</evidence>
<keyword evidence="9 16" id="KW-0408">Iron</keyword>